<reference evidence="1 2" key="1">
    <citation type="journal article" date="2024" name="Commun. Biol.">
        <title>Comparative genomic analysis of thermophilic fungi reveals convergent evolutionary adaptations and gene losses.</title>
        <authorList>
            <person name="Steindorff A.S."/>
            <person name="Aguilar-Pontes M.V."/>
            <person name="Robinson A.J."/>
            <person name="Andreopoulos B."/>
            <person name="LaButti K."/>
            <person name="Kuo A."/>
            <person name="Mondo S."/>
            <person name="Riley R."/>
            <person name="Otillar R."/>
            <person name="Haridas S."/>
            <person name="Lipzen A."/>
            <person name="Grimwood J."/>
            <person name="Schmutz J."/>
            <person name="Clum A."/>
            <person name="Reid I.D."/>
            <person name="Moisan M.C."/>
            <person name="Butler G."/>
            <person name="Nguyen T.T.M."/>
            <person name="Dewar K."/>
            <person name="Conant G."/>
            <person name="Drula E."/>
            <person name="Henrissat B."/>
            <person name="Hansel C."/>
            <person name="Singer S."/>
            <person name="Hutchinson M.I."/>
            <person name="de Vries R.P."/>
            <person name="Natvig D.O."/>
            <person name="Powell A.J."/>
            <person name="Tsang A."/>
            <person name="Grigoriev I.V."/>
        </authorList>
    </citation>
    <scope>NUCLEOTIDE SEQUENCE [LARGE SCALE GENOMIC DNA]</scope>
    <source>
        <strain evidence="1 2">CBS 494.80</strain>
    </source>
</reference>
<dbReference type="EMBL" id="JAZHXI010000013">
    <property type="protein sequence ID" value="KAL2065131.1"/>
    <property type="molecule type" value="Genomic_DNA"/>
</dbReference>
<protein>
    <submittedName>
        <fullName evidence="1">Uncharacterized protein</fullName>
    </submittedName>
</protein>
<accession>A0ABR4C732</accession>
<gene>
    <name evidence="1" type="ORF">VTL71DRAFT_4272</name>
</gene>
<keyword evidence="2" id="KW-1185">Reference proteome</keyword>
<organism evidence="1 2">
    <name type="scientific">Oculimacula yallundae</name>
    <dbReference type="NCBI Taxonomy" id="86028"/>
    <lineage>
        <taxon>Eukaryota</taxon>
        <taxon>Fungi</taxon>
        <taxon>Dikarya</taxon>
        <taxon>Ascomycota</taxon>
        <taxon>Pezizomycotina</taxon>
        <taxon>Leotiomycetes</taxon>
        <taxon>Helotiales</taxon>
        <taxon>Ploettnerulaceae</taxon>
        <taxon>Oculimacula</taxon>
    </lineage>
</organism>
<evidence type="ECO:0000313" key="1">
    <source>
        <dbReference type="EMBL" id="KAL2065131.1"/>
    </source>
</evidence>
<name>A0ABR4C732_9HELO</name>
<sequence>MAKLKGKTLKL</sequence>
<dbReference type="Proteomes" id="UP001595075">
    <property type="component" value="Unassembled WGS sequence"/>
</dbReference>
<proteinExistence type="predicted"/>
<comment type="caution">
    <text evidence="1">The sequence shown here is derived from an EMBL/GenBank/DDBJ whole genome shotgun (WGS) entry which is preliminary data.</text>
</comment>
<evidence type="ECO:0000313" key="2">
    <source>
        <dbReference type="Proteomes" id="UP001595075"/>
    </source>
</evidence>